<dbReference type="InterPro" id="IPR009080">
    <property type="entry name" value="tRNAsynth_Ia_anticodon-bd"/>
</dbReference>
<evidence type="ECO:0000259" key="13">
    <source>
        <dbReference type="PROSITE" id="PS50886"/>
    </source>
</evidence>
<gene>
    <name evidence="14" type="ORF">LCGC14_2077600</name>
</gene>
<evidence type="ECO:0000256" key="5">
    <source>
        <dbReference type="ARBA" id="ARBA00022741"/>
    </source>
</evidence>
<keyword evidence="2" id="KW-0963">Cytoplasm</keyword>
<dbReference type="Gene3D" id="3.40.50.620">
    <property type="entry name" value="HUPs"/>
    <property type="match status" value="2"/>
</dbReference>
<keyword evidence="8" id="KW-0648">Protein biosynthesis</keyword>
<dbReference type="GO" id="GO:0006431">
    <property type="term" value="P:methionyl-tRNA aminoacylation"/>
    <property type="evidence" value="ECO:0007669"/>
    <property type="project" value="InterPro"/>
</dbReference>
<dbReference type="EMBL" id="LAZR01025044">
    <property type="protein sequence ID" value="KKL73169.1"/>
    <property type="molecule type" value="Genomic_DNA"/>
</dbReference>
<evidence type="ECO:0000256" key="8">
    <source>
        <dbReference type="ARBA" id="ARBA00022917"/>
    </source>
</evidence>
<reference evidence="14" key="1">
    <citation type="journal article" date="2015" name="Nature">
        <title>Complex archaea that bridge the gap between prokaryotes and eukaryotes.</title>
        <authorList>
            <person name="Spang A."/>
            <person name="Saw J.H."/>
            <person name="Jorgensen S.L."/>
            <person name="Zaremba-Niedzwiedzka K."/>
            <person name="Martijn J."/>
            <person name="Lind A.E."/>
            <person name="van Eijk R."/>
            <person name="Schleper C."/>
            <person name="Guy L."/>
            <person name="Ettema T.J."/>
        </authorList>
    </citation>
    <scope>NUCLEOTIDE SEQUENCE</scope>
</reference>
<dbReference type="FunFam" id="1.10.730.10:FF:000026">
    <property type="entry name" value="Methionine--tRNA ligase"/>
    <property type="match status" value="1"/>
</dbReference>
<evidence type="ECO:0000256" key="9">
    <source>
        <dbReference type="ARBA" id="ARBA00023146"/>
    </source>
</evidence>
<dbReference type="HAMAP" id="MF_01228">
    <property type="entry name" value="Met_tRNA_synth_type2"/>
    <property type="match status" value="1"/>
</dbReference>
<keyword evidence="6" id="KW-0067">ATP-binding</keyword>
<evidence type="ECO:0000256" key="6">
    <source>
        <dbReference type="ARBA" id="ARBA00022840"/>
    </source>
</evidence>
<evidence type="ECO:0000256" key="12">
    <source>
        <dbReference type="SAM" id="MobiDB-lite"/>
    </source>
</evidence>
<dbReference type="CDD" id="cd07957">
    <property type="entry name" value="Anticodon_Ia_Met"/>
    <property type="match status" value="1"/>
</dbReference>
<evidence type="ECO:0000256" key="3">
    <source>
        <dbReference type="ARBA" id="ARBA00022555"/>
    </source>
</evidence>
<dbReference type="Pfam" id="PF19303">
    <property type="entry name" value="Anticodon_3"/>
    <property type="match status" value="1"/>
</dbReference>
<keyword evidence="3" id="KW-0820">tRNA-binding</keyword>
<feature type="compositionally biased region" description="Basic and acidic residues" evidence="12">
    <location>
        <begin position="585"/>
        <end position="601"/>
    </location>
</feature>
<dbReference type="PANTHER" id="PTHR43326">
    <property type="entry name" value="METHIONYL-TRNA SYNTHETASE"/>
    <property type="match status" value="1"/>
</dbReference>
<dbReference type="Gene3D" id="2.40.50.140">
    <property type="entry name" value="Nucleic acid-binding proteins"/>
    <property type="match status" value="1"/>
</dbReference>
<evidence type="ECO:0000313" key="14">
    <source>
        <dbReference type="EMBL" id="KKL73169.1"/>
    </source>
</evidence>
<feature type="region of interest" description="Disordered" evidence="12">
    <location>
        <begin position="578"/>
        <end position="601"/>
    </location>
</feature>
<dbReference type="FunFam" id="2.170.220.10:FF:000002">
    <property type="entry name" value="Methionine--tRNA ligase"/>
    <property type="match status" value="1"/>
</dbReference>
<proteinExistence type="inferred from homology"/>
<dbReference type="PROSITE" id="PS50886">
    <property type="entry name" value="TRBD"/>
    <property type="match status" value="1"/>
</dbReference>
<dbReference type="EC" id="6.1.1.10" evidence="1"/>
<comment type="caution">
    <text evidence="14">The sequence shown here is derived from an EMBL/GenBank/DDBJ whole genome shotgun (WGS) entry which is preliminary data.</text>
</comment>
<dbReference type="GO" id="GO:0004825">
    <property type="term" value="F:methionine-tRNA ligase activity"/>
    <property type="evidence" value="ECO:0007669"/>
    <property type="project" value="UniProtKB-EC"/>
</dbReference>
<evidence type="ECO:0000256" key="1">
    <source>
        <dbReference type="ARBA" id="ARBA00012838"/>
    </source>
</evidence>
<comment type="catalytic activity">
    <reaction evidence="11">
        <text>tRNA(Met) + L-methionine + ATP = L-methionyl-tRNA(Met) + AMP + diphosphate</text>
        <dbReference type="Rhea" id="RHEA:13481"/>
        <dbReference type="Rhea" id="RHEA-COMP:9667"/>
        <dbReference type="Rhea" id="RHEA-COMP:9698"/>
        <dbReference type="ChEBI" id="CHEBI:30616"/>
        <dbReference type="ChEBI" id="CHEBI:33019"/>
        <dbReference type="ChEBI" id="CHEBI:57844"/>
        <dbReference type="ChEBI" id="CHEBI:78442"/>
        <dbReference type="ChEBI" id="CHEBI:78530"/>
        <dbReference type="ChEBI" id="CHEBI:456215"/>
        <dbReference type="EC" id="6.1.1.10"/>
    </reaction>
</comment>
<dbReference type="SUPFAM" id="SSF47323">
    <property type="entry name" value="Anticodon-binding domain of a subclass of class I aminoacyl-tRNA synthetases"/>
    <property type="match status" value="1"/>
</dbReference>
<keyword evidence="9" id="KW-0030">Aminoacyl-tRNA synthetase</keyword>
<evidence type="ECO:0000256" key="2">
    <source>
        <dbReference type="ARBA" id="ARBA00022490"/>
    </source>
</evidence>
<dbReference type="Gene3D" id="1.10.730.10">
    <property type="entry name" value="Isoleucyl-tRNA Synthetase, Domain 1"/>
    <property type="match status" value="1"/>
</dbReference>
<dbReference type="GO" id="GO:0005524">
    <property type="term" value="F:ATP binding"/>
    <property type="evidence" value="ECO:0007669"/>
    <property type="project" value="UniProtKB-KW"/>
</dbReference>
<keyword evidence="7" id="KW-0694">RNA-binding</keyword>
<feature type="domain" description="TRNA-binding" evidence="13">
    <location>
        <begin position="611"/>
        <end position="680"/>
    </location>
</feature>
<keyword evidence="4" id="KW-0436">Ligase</keyword>
<dbReference type="InterPro" id="IPR012340">
    <property type="entry name" value="NA-bd_OB-fold"/>
</dbReference>
<dbReference type="InterPro" id="IPR015413">
    <property type="entry name" value="Methionyl/Leucyl_tRNA_Synth"/>
</dbReference>
<keyword evidence="5" id="KW-0547">Nucleotide-binding</keyword>
<dbReference type="PRINTS" id="PR01041">
    <property type="entry name" value="TRNASYNTHMET"/>
</dbReference>
<dbReference type="Pfam" id="PF09334">
    <property type="entry name" value="tRNA-synt_1g"/>
    <property type="match status" value="3"/>
</dbReference>
<feature type="region of interest" description="Disordered" evidence="12">
    <location>
        <begin position="259"/>
        <end position="307"/>
    </location>
</feature>
<dbReference type="SUPFAM" id="SSF52374">
    <property type="entry name" value="Nucleotidylyl transferase"/>
    <property type="match status" value="1"/>
</dbReference>
<feature type="non-terminal residue" evidence="14">
    <location>
        <position position="680"/>
    </location>
</feature>
<organism evidence="14">
    <name type="scientific">marine sediment metagenome</name>
    <dbReference type="NCBI Taxonomy" id="412755"/>
    <lineage>
        <taxon>unclassified sequences</taxon>
        <taxon>metagenomes</taxon>
        <taxon>ecological metagenomes</taxon>
    </lineage>
</organism>
<dbReference type="InterPro" id="IPR041872">
    <property type="entry name" value="Anticodon_Met"/>
</dbReference>
<feature type="compositionally biased region" description="Basic and acidic residues" evidence="12">
    <location>
        <begin position="271"/>
        <end position="288"/>
    </location>
</feature>
<sequence>MKFYVTTPIYYVNDQPHIGHAYTSLAADVLARYYRMRGMHVMFLTGTDEHGQKVADAAASRSLSPKEHADSMMENFHDLTLKLNLTNDAFIRTTDDAHKQVVQKLMQQLWDKGEIVRRTYSGWYCTPCERFWTEKDLHEGNCPECSRPVEQIEEDNYFFLMSRYASRLEQHIVDNPEFILPETRRNEVLGFLRSQPLMDLCISRPKKRLDWGVPLPFDEDYVTYVWFDALINYYSGSQYLAPEIFRLAACDMDEGADAVLTGEGGLSPQDDGGRDDGGTTDKTDDSDVKGSLAPSGVGGESHQLEGGPAPWPADVHLIGKDILTTHAVYWITMLMALGLPLPKMIFAHGWWTIEGQKMSKSLGNVVDPAYVVDKYGNDAFRFFLFREVPFGLDGDYSEASLVARINSDLANDFGNLASRTLKMAQSYFSGEVPKPGAELTDDEHELKAIAEGLPHRVEGVMRVLKFQRALEEIWRLLARANKYLDEQAPWKLAKDEASAERLGTVMYNTLEALRVLALHLHPIMPDATQKLWQALGLEGDLDTLDLFTNAAWGVLKPGTKLHKLENLFPRIDTKKIDTKKKKDNKGRQEKKKVQENNTEQQKDDGLINIKDFAKVELKTGKVLAAERVEGSLKLIRMQVDTGQPEQLRQIVAGIGKAYAPDDLVGKTVVVVVNLKPAKLM</sequence>
<evidence type="ECO:0000256" key="7">
    <source>
        <dbReference type="ARBA" id="ARBA00022884"/>
    </source>
</evidence>
<name>A0A0F9EGR1_9ZZZZ</name>
<dbReference type="CDD" id="cd00814">
    <property type="entry name" value="MetRS_core"/>
    <property type="match status" value="1"/>
</dbReference>
<evidence type="ECO:0000256" key="11">
    <source>
        <dbReference type="ARBA" id="ARBA00047364"/>
    </source>
</evidence>
<dbReference type="InterPro" id="IPR014729">
    <property type="entry name" value="Rossmann-like_a/b/a_fold"/>
</dbReference>
<dbReference type="GO" id="GO:0000049">
    <property type="term" value="F:tRNA binding"/>
    <property type="evidence" value="ECO:0007669"/>
    <property type="project" value="UniProtKB-KW"/>
</dbReference>
<dbReference type="InterPro" id="IPR002547">
    <property type="entry name" value="tRNA-bd_dom"/>
</dbReference>
<dbReference type="PANTHER" id="PTHR43326:SF1">
    <property type="entry name" value="METHIONINE--TRNA LIGASE, MITOCHONDRIAL"/>
    <property type="match status" value="1"/>
</dbReference>
<evidence type="ECO:0000256" key="4">
    <source>
        <dbReference type="ARBA" id="ARBA00022598"/>
    </source>
</evidence>
<accession>A0A0F9EGR1</accession>
<dbReference type="AlphaFoldDB" id="A0A0F9EGR1"/>
<dbReference type="InterPro" id="IPR033911">
    <property type="entry name" value="MetRS_core"/>
</dbReference>
<dbReference type="SUPFAM" id="SSF50249">
    <property type="entry name" value="Nucleic acid-binding proteins"/>
    <property type="match status" value="1"/>
</dbReference>
<protein>
    <recommendedName>
        <fullName evidence="1">methionine--tRNA ligase</fullName>
        <ecNumber evidence="1">6.1.1.10</ecNumber>
    </recommendedName>
    <alternativeName>
        <fullName evidence="10">Methionyl-tRNA synthetase</fullName>
    </alternativeName>
</protein>
<dbReference type="InterPro" id="IPR023457">
    <property type="entry name" value="Met-tRNA_synth_2"/>
</dbReference>
<evidence type="ECO:0000256" key="10">
    <source>
        <dbReference type="ARBA" id="ARBA00030904"/>
    </source>
</evidence>
<dbReference type="Pfam" id="PF01588">
    <property type="entry name" value="tRNA_bind"/>
    <property type="match status" value="1"/>
</dbReference>